<dbReference type="PANTHER" id="PTHR21248:SF22">
    <property type="entry name" value="PHOSPHOLIPASE D"/>
    <property type="match status" value="1"/>
</dbReference>
<dbReference type="GO" id="GO:0005886">
    <property type="term" value="C:plasma membrane"/>
    <property type="evidence" value="ECO:0007669"/>
    <property type="project" value="UniProtKB-SubCell"/>
</dbReference>
<keyword evidence="3 12" id="KW-0444">Lipid biosynthesis</keyword>
<organism evidence="15 16">
    <name type="scientific">Winogradskyella sediminis</name>
    <dbReference type="NCBI Taxonomy" id="1382466"/>
    <lineage>
        <taxon>Bacteria</taxon>
        <taxon>Pseudomonadati</taxon>
        <taxon>Bacteroidota</taxon>
        <taxon>Flavobacteriia</taxon>
        <taxon>Flavobacteriales</taxon>
        <taxon>Flavobacteriaceae</taxon>
        <taxon>Winogradskyella</taxon>
    </lineage>
</organism>
<dbReference type="SUPFAM" id="SSF56024">
    <property type="entry name" value="Phospholipase D/nuclease"/>
    <property type="match status" value="2"/>
</dbReference>
<dbReference type="Pfam" id="PF13091">
    <property type="entry name" value="PLDc_2"/>
    <property type="match status" value="2"/>
</dbReference>
<dbReference type="InterPro" id="IPR022924">
    <property type="entry name" value="Cardiolipin_synthase"/>
</dbReference>
<dbReference type="GO" id="GO:0032049">
    <property type="term" value="P:cardiolipin biosynthetic process"/>
    <property type="evidence" value="ECO:0007669"/>
    <property type="project" value="UniProtKB-UniRule"/>
</dbReference>
<keyword evidence="7 12" id="KW-1133">Transmembrane helix</keyword>
<feature type="active site" evidence="12">
    <location>
        <position position="407"/>
    </location>
</feature>
<dbReference type="CDD" id="cd09110">
    <property type="entry name" value="PLDc_CLS_1"/>
    <property type="match status" value="1"/>
</dbReference>
<keyword evidence="6" id="KW-0677">Repeat</keyword>
<accession>A0A1H1PWW5</accession>
<gene>
    <name evidence="15" type="ORF">SAMN04489797_0993</name>
</gene>
<sequence length="487" mass="55895">MLDQMNWVLLGELAYVLLVVFVVLRVLHDTRSSIKALSYILFIVFVPIIGMVFYFTFGINYRKRKLYSKKLNLDEPIRERIGAKMYSYSKMIHQSGLISEHQKKLMEFIRHSSSSPLTANNEVKLLINGEEKFPQLLQAIDDAKHHIHIEYYIYESDNTGNAVAELLIKKAKEGVEVRFMYDDFGSHSLSKSFLKTLSDAGIQTVPFYEIKWYAFANRLNYRNHRKIVIIDGETCFIGGINISDKYRNDCQPNNLYWRDTHLLIKGQATAYLQYLFLCDWNFCSKIPLEYAVDYFPDYTNTSTIKNEIVQFAASGPDSKQPVIFYSLLEAISTAKKRIYITSPYFIPGESLMDALLIAMQSGLDVKLIIPGISDSKMVNAAANAYYTELLQCGAKIYQYKKGFVHAKTMVIDDNLAIVGSANMDYRSFDLNFEVNAFVYSKAIASQLTEAFEHDLKASHKIDAEAWLNRPKAIQLWEKLVRLLSPLL</sequence>
<evidence type="ECO:0000256" key="8">
    <source>
        <dbReference type="ARBA" id="ARBA00023098"/>
    </source>
</evidence>
<keyword evidence="16" id="KW-1185">Reference proteome</keyword>
<dbReference type="EC" id="2.7.8.-" evidence="12 13"/>
<evidence type="ECO:0000256" key="11">
    <source>
        <dbReference type="ARBA" id="ARBA00023264"/>
    </source>
</evidence>
<evidence type="ECO:0000313" key="16">
    <source>
        <dbReference type="Proteomes" id="UP000198963"/>
    </source>
</evidence>
<feature type="transmembrane region" description="Helical" evidence="12">
    <location>
        <begin position="7"/>
        <end position="27"/>
    </location>
</feature>
<evidence type="ECO:0000256" key="10">
    <source>
        <dbReference type="ARBA" id="ARBA00023209"/>
    </source>
</evidence>
<feature type="active site" evidence="12">
    <location>
        <position position="231"/>
    </location>
</feature>
<dbReference type="FunFam" id="3.30.870.10:FF:000014">
    <property type="entry name" value="Cardiolipin synthase"/>
    <property type="match status" value="1"/>
</dbReference>
<dbReference type="HAMAP" id="MF_01916">
    <property type="entry name" value="Cardiolipin_synth_Cls"/>
    <property type="match status" value="1"/>
</dbReference>
<evidence type="ECO:0000256" key="3">
    <source>
        <dbReference type="ARBA" id="ARBA00022516"/>
    </source>
</evidence>
<comment type="similarity">
    <text evidence="12">Belongs to the phospholipase D family. Cardiolipin synthase subfamily.</text>
</comment>
<name>A0A1H1PWW5_9FLAO</name>
<feature type="active site" evidence="12">
    <location>
        <position position="226"/>
    </location>
</feature>
<dbReference type="EMBL" id="LT629774">
    <property type="protein sequence ID" value="SDS15675.1"/>
    <property type="molecule type" value="Genomic_DNA"/>
</dbReference>
<evidence type="ECO:0000259" key="14">
    <source>
        <dbReference type="PROSITE" id="PS50035"/>
    </source>
</evidence>
<feature type="domain" description="PLD phosphodiesterase" evidence="14">
    <location>
        <begin position="400"/>
        <end position="427"/>
    </location>
</feature>
<keyword evidence="11 12" id="KW-1208">Phospholipid metabolism</keyword>
<feature type="domain" description="PLD phosphodiesterase" evidence="14">
    <location>
        <begin position="219"/>
        <end position="246"/>
    </location>
</feature>
<dbReference type="InterPro" id="IPR025202">
    <property type="entry name" value="PLD-like_dom"/>
</dbReference>
<evidence type="ECO:0000256" key="2">
    <source>
        <dbReference type="ARBA" id="ARBA00022475"/>
    </source>
</evidence>
<keyword evidence="5 12" id="KW-0812">Transmembrane</keyword>
<dbReference type="InterPro" id="IPR001736">
    <property type="entry name" value="PLipase_D/transphosphatidylase"/>
</dbReference>
<dbReference type="InterPro" id="IPR030874">
    <property type="entry name" value="Cardiolipin_synth_Firmi"/>
</dbReference>
<keyword evidence="2 12" id="KW-1003">Cell membrane</keyword>
<dbReference type="PANTHER" id="PTHR21248">
    <property type="entry name" value="CARDIOLIPIN SYNTHASE"/>
    <property type="match status" value="1"/>
</dbReference>
<protein>
    <recommendedName>
        <fullName evidence="12 13">Cardiolipin synthase</fullName>
        <shortName evidence="12">CL synthase</shortName>
        <ecNumber evidence="12 13">2.7.8.-</ecNumber>
    </recommendedName>
</protein>
<evidence type="ECO:0000256" key="9">
    <source>
        <dbReference type="ARBA" id="ARBA00023136"/>
    </source>
</evidence>
<evidence type="ECO:0000313" key="15">
    <source>
        <dbReference type="EMBL" id="SDS15675.1"/>
    </source>
</evidence>
<dbReference type="GO" id="GO:0008808">
    <property type="term" value="F:cardiolipin synthase activity"/>
    <property type="evidence" value="ECO:0007669"/>
    <property type="project" value="UniProtKB-UniRule"/>
</dbReference>
<evidence type="ECO:0000256" key="1">
    <source>
        <dbReference type="ARBA" id="ARBA00004651"/>
    </source>
</evidence>
<dbReference type="SMART" id="SM00155">
    <property type="entry name" value="PLDc"/>
    <property type="match status" value="2"/>
</dbReference>
<feature type="active site" evidence="12">
    <location>
        <position position="405"/>
    </location>
</feature>
<comment type="function">
    <text evidence="12">Catalyzes the reversible phosphatidyl group transfer from one phosphatidylglycerol molecule to another to form cardiolipin (CL) (diphosphatidylglycerol) and glycerol.</text>
</comment>
<evidence type="ECO:0000256" key="6">
    <source>
        <dbReference type="ARBA" id="ARBA00022737"/>
    </source>
</evidence>
<dbReference type="Pfam" id="PF13396">
    <property type="entry name" value="PLDc_N"/>
    <property type="match status" value="1"/>
</dbReference>
<dbReference type="CDD" id="cd09112">
    <property type="entry name" value="PLDc_CLS_2"/>
    <property type="match status" value="1"/>
</dbReference>
<evidence type="ECO:0000256" key="5">
    <source>
        <dbReference type="ARBA" id="ARBA00022692"/>
    </source>
</evidence>
<proteinExistence type="inferred from homology"/>
<keyword evidence="10 12" id="KW-0594">Phospholipid biosynthesis</keyword>
<reference evidence="15 16" key="1">
    <citation type="submission" date="2016-10" db="EMBL/GenBank/DDBJ databases">
        <authorList>
            <person name="Varghese N."/>
            <person name="Submissions S."/>
        </authorList>
    </citation>
    <scope>NUCLEOTIDE SEQUENCE [LARGE SCALE GENOMIC DNA]</scope>
    <source>
        <strain evidence="15 16">RHA_55</strain>
    </source>
</reference>
<dbReference type="NCBIfam" id="TIGR04265">
    <property type="entry name" value="bac_cardiolipin"/>
    <property type="match status" value="1"/>
</dbReference>
<keyword evidence="9 12" id="KW-0472">Membrane</keyword>
<dbReference type="PROSITE" id="PS50035">
    <property type="entry name" value="PLD"/>
    <property type="match status" value="2"/>
</dbReference>
<feature type="active site" evidence="12">
    <location>
        <position position="224"/>
    </location>
</feature>
<feature type="transmembrane region" description="Helical" evidence="12">
    <location>
        <begin position="39"/>
        <end position="61"/>
    </location>
</feature>
<comment type="subcellular location">
    <subcellularLocation>
        <location evidence="1 12">Cell membrane</location>
        <topology evidence="1 12">Multi-pass membrane protein</topology>
    </subcellularLocation>
</comment>
<evidence type="ECO:0000256" key="4">
    <source>
        <dbReference type="ARBA" id="ARBA00022679"/>
    </source>
</evidence>
<dbReference type="Proteomes" id="UP000198963">
    <property type="component" value="Chromosome I"/>
</dbReference>
<comment type="catalytic activity">
    <reaction evidence="12">
        <text>2 a 1,2-diacyl-sn-glycero-3-phospho-(1'-sn-glycerol) = a cardiolipin + glycerol</text>
        <dbReference type="Rhea" id="RHEA:31451"/>
        <dbReference type="ChEBI" id="CHEBI:17754"/>
        <dbReference type="ChEBI" id="CHEBI:62237"/>
        <dbReference type="ChEBI" id="CHEBI:64716"/>
    </reaction>
</comment>
<keyword evidence="4 12" id="KW-0808">Transferase</keyword>
<feature type="active site" evidence="12">
    <location>
        <position position="412"/>
    </location>
</feature>
<evidence type="ECO:0000256" key="7">
    <source>
        <dbReference type="ARBA" id="ARBA00022989"/>
    </source>
</evidence>
<dbReference type="Gene3D" id="3.30.870.10">
    <property type="entry name" value="Endonuclease Chain A"/>
    <property type="match status" value="2"/>
</dbReference>
<dbReference type="AlphaFoldDB" id="A0A1H1PWW5"/>
<evidence type="ECO:0000256" key="13">
    <source>
        <dbReference type="NCBIfam" id="TIGR04265"/>
    </source>
</evidence>
<keyword evidence="8 12" id="KW-0443">Lipid metabolism</keyword>
<evidence type="ECO:0000256" key="12">
    <source>
        <dbReference type="HAMAP-Rule" id="MF_01916"/>
    </source>
</evidence>
<dbReference type="InterPro" id="IPR027379">
    <property type="entry name" value="CLS_N"/>
</dbReference>
<dbReference type="STRING" id="1249933.SAMN04489797_0993"/>